<evidence type="ECO:0000256" key="2">
    <source>
        <dbReference type="SAM" id="SignalP"/>
    </source>
</evidence>
<reference evidence="3 4" key="1">
    <citation type="submission" date="2016-07" db="EMBL/GenBank/DDBJ databases">
        <title>Bacillus oceanisediminis whole genome.</title>
        <authorList>
            <person name="Pal Y."/>
            <person name="Verma A."/>
            <person name="Mual P."/>
            <person name="Srinivasan K."/>
        </authorList>
    </citation>
    <scope>NUCLEOTIDE SEQUENCE [LARGE SCALE GENOMIC DNA]</scope>
    <source>
        <strain evidence="3 4">Bhandara28</strain>
    </source>
</reference>
<organism evidence="3 4">
    <name type="scientific">Cytobacillus oceanisediminis</name>
    <dbReference type="NCBI Taxonomy" id="665099"/>
    <lineage>
        <taxon>Bacteria</taxon>
        <taxon>Bacillati</taxon>
        <taxon>Bacillota</taxon>
        <taxon>Bacilli</taxon>
        <taxon>Bacillales</taxon>
        <taxon>Bacillaceae</taxon>
        <taxon>Cytobacillus</taxon>
    </lineage>
</organism>
<feature type="region of interest" description="Disordered" evidence="1">
    <location>
        <begin position="150"/>
        <end position="171"/>
    </location>
</feature>
<evidence type="ECO:0000313" key="4">
    <source>
        <dbReference type="Proteomes" id="UP000180194"/>
    </source>
</evidence>
<name>A0ABX3CJS9_9BACI</name>
<accession>A0ABX3CJS9</accession>
<feature type="chain" id="PRO_5046679267" evidence="2">
    <location>
        <begin position="20"/>
        <end position="171"/>
    </location>
</feature>
<sequence length="171" mass="18568">MKKTNLFVIALLTILATFANPFEGKAASCPDYTVHSGGNTFLDASYDNGSAKWVLEPDSGPDQGTYLIEYGAHGDMIHYYKFSIGGCSSYAGWWGVYAYLNNYDFTNTKATYYWDFGSTRRNIGTLNQKTAPGGWNKISTQLINTSSPIFGVSSNGPSGTNTGSDGMKLVD</sequence>
<proteinExistence type="predicted"/>
<comment type="caution">
    <text evidence="3">The sequence shown here is derived from an EMBL/GenBank/DDBJ whole genome shotgun (WGS) entry which is preliminary data.</text>
</comment>
<evidence type="ECO:0000313" key="3">
    <source>
        <dbReference type="EMBL" id="OHX41327.1"/>
    </source>
</evidence>
<gene>
    <name evidence="3" type="ORF">BBV17_28425</name>
</gene>
<keyword evidence="2" id="KW-0732">Signal</keyword>
<feature type="compositionally biased region" description="Low complexity" evidence="1">
    <location>
        <begin position="151"/>
        <end position="164"/>
    </location>
</feature>
<feature type="signal peptide" evidence="2">
    <location>
        <begin position="1"/>
        <end position="19"/>
    </location>
</feature>
<keyword evidence="4" id="KW-1185">Reference proteome</keyword>
<dbReference type="EMBL" id="MBRJ01000059">
    <property type="protein sequence ID" value="OHX41327.1"/>
    <property type="molecule type" value="Genomic_DNA"/>
</dbReference>
<evidence type="ECO:0000256" key="1">
    <source>
        <dbReference type="SAM" id="MobiDB-lite"/>
    </source>
</evidence>
<protein>
    <submittedName>
        <fullName evidence="3">Uncharacterized protein</fullName>
    </submittedName>
</protein>
<dbReference type="Proteomes" id="UP000180194">
    <property type="component" value="Unassembled WGS sequence"/>
</dbReference>